<organism evidence="2 3">
    <name type="scientific">Leptospira interrogans</name>
    <dbReference type="NCBI Taxonomy" id="173"/>
    <lineage>
        <taxon>Bacteria</taxon>
        <taxon>Pseudomonadati</taxon>
        <taxon>Spirochaetota</taxon>
        <taxon>Spirochaetia</taxon>
        <taxon>Leptospirales</taxon>
        <taxon>Leptospiraceae</taxon>
        <taxon>Leptospira</taxon>
    </lineage>
</organism>
<evidence type="ECO:0000313" key="3">
    <source>
        <dbReference type="Proteomes" id="UP000218471"/>
    </source>
</evidence>
<dbReference type="Proteomes" id="UP000218471">
    <property type="component" value="Unassembled WGS sequence"/>
</dbReference>
<keyword evidence="1" id="KW-0812">Transmembrane</keyword>
<sequence length="267" mass="32496">MDKRKNIYRILRFISSNTKNKIPYFIIILVTFFKIKRITLYYTIYSYLEWIDNNVDNNLSDEVEVEVEVEVEKFLQNQKEILFFNREPNNEFEYLGKLIFLSKHSENYKPLYESFLEIQKNDFKRKFKLLDRVSLENRNIKLGILSLKICASIFKDKKILNDQIQLETLAKFYIQVDNLIDYKKDYKIGYINIPLEIYPFKRYEEFYFSDPKVRNYLENLKVNLLLKSSQCENILRNYSYFSVFGIFLKSMFLQKKNKLQKFKLETL</sequence>
<dbReference type="RefSeq" id="WP_096637802.1">
    <property type="nucleotide sequence ID" value="NZ_NKYG02000001.1"/>
</dbReference>
<name>A0AAV9FZW7_LEPIR</name>
<gene>
    <name evidence="2" type="ORF">CFV95_002735</name>
</gene>
<reference evidence="2" key="1">
    <citation type="submission" date="2023-10" db="EMBL/GenBank/DDBJ databases">
        <title>Genomic and proteomic analysis of Leptospira interrogans strain CUDO8.</title>
        <authorList>
            <person name="Boonciew P."/>
            <person name="Kurilung A."/>
            <person name="Prapasarakul N."/>
        </authorList>
    </citation>
    <scope>NUCLEOTIDE SEQUENCE</scope>
    <source>
        <strain evidence="2">CUDO8</strain>
    </source>
</reference>
<dbReference type="AlphaFoldDB" id="A0AAV9FZW7"/>
<comment type="caution">
    <text evidence="2">The sequence shown here is derived from an EMBL/GenBank/DDBJ whole genome shotgun (WGS) entry which is preliminary data.</text>
</comment>
<protein>
    <submittedName>
        <fullName evidence="2">Uncharacterized protein</fullName>
    </submittedName>
</protein>
<keyword evidence="1" id="KW-1133">Transmembrane helix</keyword>
<accession>A0AAV9FZW7</accession>
<feature type="transmembrane region" description="Helical" evidence="1">
    <location>
        <begin position="21"/>
        <end position="44"/>
    </location>
</feature>
<evidence type="ECO:0000313" key="2">
    <source>
        <dbReference type="EMBL" id="KAK2618006.1"/>
    </source>
</evidence>
<keyword evidence="1" id="KW-0472">Membrane</keyword>
<evidence type="ECO:0000256" key="1">
    <source>
        <dbReference type="SAM" id="Phobius"/>
    </source>
</evidence>
<dbReference type="EMBL" id="NKYG02000001">
    <property type="protein sequence ID" value="KAK2618006.1"/>
    <property type="molecule type" value="Genomic_DNA"/>
</dbReference>
<proteinExistence type="predicted"/>